<evidence type="ECO:0000259" key="5">
    <source>
        <dbReference type="Pfam" id="PF14917"/>
    </source>
</evidence>
<dbReference type="Pfam" id="PF14916">
    <property type="entry name" value="CCDC92"/>
    <property type="match status" value="1"/>
</dbReference>
<sequence>METQMPVTSMSLPPLQNLPQWPRVHTLDKARYPKPFLKDQIQVLPASLSPKGLMQDALGVDGAFATVGDVDPHRQQQYLERSIEFLKRQQRDVLSSLHEEIDALKRENKELHFKVIMTGTESPNKELSGSSLKSDDSKSGSPSHKKDQLRTVKELTAGLQEARNLNAYLQQRLKETLEKRPQSQETGQQTSPHHSAISPLYPVSLNPLQVQKAGDKQPRPPTMEECSQIIRHMKDSHDRQGQELNRIKSDLKETLYSHKWTPDAYLMAKAYIAEEQNVSGDAKLPKIALRNPTRKLPEGAFSVTRDSFSLPPLTHTMGNRFSDRQKRVEAVKRARHRPKDHSL</sequence>
<dbReference type="OrthoDB" id="2155209at2759"/>
<dbReference type="InterPro" id="IPR029422">
    <property type="entry name" value="CCDC74_C"/>
</dbReference>
<feature type="compositionally biased region" description="Basic and acidic residues" evidence="3">
    <location>
        <begin position="133"/>
        <end position="150"/>
    </location>
</feature>
<reference evidence="6" key="2">
    <citation type="submission" date="2021-01" db="UniProtKB">
        <authorList>
            <consortium name="EnsemblMetazoa"/>
        </authorList>
    </citation>
    <scope>IDENTIFICATION</scope>
</reference>
<evidence type="ECO:0000313" key="7">
    <source>
        <dbReference type="Proteomes" id="UP000007110"/>
    </source>
</evidence>
<evidence type="ECO:0000256" key="3">
    <source>
        <dbReference type="SAM" id="MobiDB-lite"/>
    </source>
</evidence>
<reference evidence="7" key="1">
    <citation type="submission" date="2015-02" db="EMBL/GenBank/DDBJ databases">
        <title>Genome sequencing for Strongylocentrotus purpuratus.</title>
        <authorList>
            <person name="Murali S."/>
            <person name="Liu Y."/>
            <person name="Vee V."/>
            <person name="English A."/>
            <person name="Wang M."/>
            <person name="Skinner E."/>
            <person name="Han Y."/>
            <person name="Muzny D.M."/>
            <person name="Worley K.C."/>
            <person name="Gibbs R.A."/>
        </authorList>
    </citation>
    <scope>NUCLEOTIDE SEQUENCE</scope>
</reference>
<keyword evidence="7" id="KW-1185">Reference proteome</keyword>
<feature type="compositionally biased region" description="Basic and acidic residues" evidence="3">
    <location>
        <begin position="321"/>
        <end position="332"/>
    </location>
</feature>
<dbReference type="InterPro" id="IPR040370">
    <property type="entry name" value="CCDC74A/CCDC74B/CCDC92"/>
</dbReference>
<evidence type="ECO:0000256" key="1">
    <source>
        <dbReference type="ARBA" id="ARBA00023054"/>
    </source>
</evidence>
<dbReference type="EnsemblMetazoa" id="XM_011668681">
    <property type="protein sequence ID" value="XP_011666983"/>
    <property type="gene ID" value="LOC591139"/>
</dbReference>
<feature type="compositionally biased region" description="Polar residues" evidence="3">
    <location>
        <begin position="183"/>
        <end position="193"/>
    </location>
</feature>
<dbReference type="PANTHER" id="PTHR14882">
    <property type="entry name" value="COILED-COIL DOMAIN-CONTAINING 74A"/>
    <property type="match status" value="1"/>
</dbReference>
<evidence type="ECO:0000313" key="6">
    <source>
        <dbReference type="EnsemblMetazoa" id="XP_011666983"/>
    </source>
</evidence>
<feature type="compositionally biased region" description="Basic residues" evidence="3">
    <location>
        <begin position="333"/>
        <end position="343"/>
    </location>
</feature>
<feature type="domain" description="Coiled coil protein 74 C-terminal" evidence="5">
    <location>
        <begin position="214"/>
        <end position="336"/>
    </location>
</feature>
<dbReference type="AlphaFoldDB" id="A0A7M7LVU6"/>
<dbReference type="PANTHER" id="PTHR14882:SF5">
    <property type="entry name" value="COILED-COIL DOMAIN CONTAINING 74A"/>
    <property type="match status" value="1"/>
</dbReference>
<evidence type="ECO:0000256" key="2">
    <source>
        <dbReference type="SAM" id="Coils"/>
    </source>
</evidence>
<feature type="domain" description="CCDC92/74 N-terminal" evidence="4">
    <location>
        <begin position="75"/>
        <end position="123"/>
    </location>
</feature>
<keyword evidence="1 2" id="KW-0175">Coiled coil</keyword>
<dbReference type="OMA" id="MERSMEF"/>
<dbReference type="GeneID" id="591139"/>
<accession>A0A7M7LVU6</accession>
<proteinExistence type="predicted"/>
<feature type="region of interest" description="Disordered" evidence="3">
    <location>
        <begin position="177"/>
        <end position="200"/>
    </location>
</feature>
<dbReference type="RefSeq" id="XP_011666983.1">
    <property type="nucleotide sequence ID" value="XM_011668681.2"/>
</dbReference>
<organism evidence="6 7">
    <name type="scientific">Strongylocentrotus purpuratus</name>
    <name type="common">Purple sea urchin</name>
    <dbReference type="NCBI Taxonomy" id="7668"/>
    <lineage>
        <taxon>Eukaryota</taxon>
        <taxon>Metazoa</taxon>
        <taxon>Echinodermata</taxon>
        <taxon>Eleutherozoa</taxon>
        <taxon>Echinozoa</taxon>
        <taxon>Echinoidea</taxon>
        <taxon>Euechinoidea</taxon>
        <taxon>Echinacea</taxon>
        <taxon>Camarodonta</taxon>
        <taxon>Echinidea</taxon>
        <taxon>Strongylocentrotidae</taxon>
        <taxon>Strongylocentrotus</taxon>
    </lineage>
</organism>
<feature type="region of interest" description="Disordered" evidence="3">
    <location>
        <begin position="120"/>
        <end position="150"/>
    </location>
</feature>
<dbReference type="KEGG" id="spu:591139"/>
<dbReference type="InterPro" id="IPR039496">
    <property type="entry name" value="CCDC92/74_N"/>
</dbReference>
<evidence type="ECO:0000259" key="4">
    <source>
        <dbReference type="Pfam" id="PF14916"/>
    </source>
</evidence>
<dbReference type="RefSeq" id="XP_795812.2">
    <property type="nucleotide sequence ID" value="XM_790719.4"/>
</dbReference>
<dbReference type="Pfam" id="PF14917">
    <property type="entry name" value="CCDC74_C"/>
    <property type="match status" value="1"/>
</dbReference>
<dbReference type="EnsemblMetazoa" id="XM_790719">
    <property type="protein sequence ID" value="XP_795812"/>
    <property type="gene ID" value="LOC591139"/>
</dbReference>
<feature type="coiled-coil region" evidence="2">
    <location>
        <begin position="87"/>
        <end position="114"/>
    </location>
</feature>
<dbReference type="Proteomes" id="UP000007110">
    <property type="component" value="Unassembled WGS sequence"/>
</dbReference>
<name>A0A7M7LVU6_STRPU</name>
<protein>
    <submittedName>
        <fullName evidence="6">Uncharacterized protein</fullName>
    </submittedName>
</protein>
<feature type="region of interest" description="Disordered" evidence="3">
    <location>
        <begin position="304"/>
        <end position="343"/>
    </location>
</feature>
<dbReference type="FunCoup" id="A0A7M7LVU6">
    <property type="interactions" value="249"/>
</dbReference>
<dbReference type="InParanoid" id="A0A7M7LVU6"/>